<protein>
    <submittedName>
        <fullName evidence="1">Uncharacterized protein</fullName>
    </submittedName>
</protein>
<evidence type="ECO:0000313" key="2">
    <source>
        <dbReference type="Proteomes" id="UP001279860"/>
    </source>
</evidence>
<sequence length="90" mass="9873">MARPFNFPDPRNVSVGNPTFLASKDLVVTLYNQENEDTPVSNYCQRARDWFIGEALSIGWTNALEAGNNLGILLHFKIEPPAGSGLPALN</sequence>
<dbReference type="Proteomes" id="UP001279860">
    <property type="component" value="Unassembled WGS sequence"/>
</dbReference>
<gene>
    <name evidence="1" type="ORF">SBX64_01120</name>
</gene>
<keyword evidence="2" id="KW-1185">Reference proteome</keyword>
<proteinExistence type="predicted"/>
<organism evidence="1 2">
    <name type="scientific">Vibrio rhizosphaerae</name>
    <dbReference type="NCBI Taxonomy" id="398736"/>
    <lineage>
        <taxon>Bacteria</taxon>
        <taxon>Pseudomonadati</taxon>
        <taxon>Pseudomonadota</taxon>
        <taxon>Gammaproteobacteria</taxon>
        <taxon>Vibrionales</taxon>
        <taxon>Vibrionaceae</taxon>
        <taxon>Vibrio</taxon>
    </lineage>
</organism>
<comment type="caution">
    <text evidence="1">The sequence shown here is derived from an EMBL/GenBank/DDBJ whole genome shotgun (WGS) entry which is preliminary data.</text>
</comment>
<dbReference type="EMBL" id="JAWRCP010000001">
    <property type="protein sequence ID" value="MDW6091177.1"/>
    <property type="molecule type" value="Genomic_DNA"/>
</dbReference>
<accession>A0ABU4IP43</accession>
<evidence type="ECO:0000313" key="1">
    <source>
        <dbReference type="EMBL" id="MDW6091177.1"/>
    </source>
</evidence>
<reference evidence="1 2" key="1">
    <citation type="submission" date="2023-11" db="EMBL/GenBank/DDBJ databases">
        <title>Plant-associative lifestyle of Vibrio porteresiae and its evolutionary dynamics.</title>
        <authorList>
            <person name="Rameshkumar N."/>
            <person name="Kirti K."/>
        </authorList>
    </citation>
    <scope>NUCLEOTIDE SEQUENCE [LARGE SCALE GENOMIC DNA]</scope>
    <source>
        <strain evidence="1 2">MSSRF7</strain>
    </source>
</reference>
<dbReference type="RefSeq" id="WP_318584157.1">
    <property type="nucleotide sequence ID" value="NZ_JAWRCP010000001.1"/>
</dbReference>
<name>A0ABU4IP43_9VIBR</name>